<dbReference type="InterPro" id="IPR043148">
    <property type="entry name" value="TagF_C"/>
</dbReference>
<keyword evidence="3" id="KW-1003">Cell membrane</keyword>
<evidence type="ECO:0000313" key="9">
    <source>
        <dbReference type="Proteomes" id="UP001500051"/>
    </source>
</evidence>
<dbReference type="Gene3D" id="3.40.50.11820">
    <property type="match status" value="1"/>
</dbReference>
<evidence type="ECO:0000256" key="5">
    <source>
        <dbReference type="ARBA" id="ARBA00022944"/>
    </source>
</evidence>
<name>A0ABP7DA82_9ACTN</name>
<feature type="domain" description="Glycosyltransferase 2-like" evidence="7">
    <location>
        <begin position="28"/>
        <end position="147"/>
    </location>
</feature>
<evidence type="ECO:0000256" key="4">
    <source>
        <dbReference type="ARBA" id="ARBA00022679"/>
    </source>
</evidence>
<dbReference type="InterPro" id="IPR029044">
    <property type="entry name" value="Nucleotide-diphossugar_trans"/>
</dbReference>
<evidence type="ECO:0000313" key="8">
    <source>
        <dbReference type="EMBL" id="GAA3700886.1"/>
    </source>
</evidence>
<dbReference type="InterPro" id="IPR051612">
    <property type="entry name" value="Teichoic_Acid_Biosynth"/>
</dbReference>
<sequence>MSRRLHPALRENVRRLLPKPPRRTALVTIVIPVFDVESYLAECLSSVIRQTYRELQILVVDDGSRDGSLAIARSYARWDRRISVVHQENRGLGAARNAGVARARGTYLCFVDSDDVLPLDAISRMVTAILRSSSDFVVGAVTRLSDQGQTVPSWVTRVHASDRWGLRLAEFPDVLTNVFAWNKLFERSFFDRVIGTFPEGVLYEDQEPIALAYANGTFDVIKACTYHWRVRSDGSSITQQKDEVQNLADRLLVLSRVLPVMAGAGGDVLRTWLAKTLALDLRPYLAVVHRVDVSYWHRLRSAVTELADLLDPDLLGSLPFVDRYCTLALLADRRDAVIGILTRQDEYGSCLPGVVVDGAVTVDSEYLAGLGFTPESSMLRLSPADLGVVAKVSSWEWAGDQLHLGGSAFVGNLPTEPRSVSLQAVAPDGTVVDLPTVTRHDVQIDAESSNAWNSHAWGAFTTVVDTGRLSTNTTWRLVVDVSYGHLSWSGELGRDFRGAAAEVPIAPPDDRGRWMVEKAGTGLRLRYRAAAWTTVDIIEITDSAVTIRVDDPGVRTVMAVDGLGRSAVEATRDPTGRPGRLVLRLPDRPAPSRQRSEDYRLLAVTTLGRTTRVCAAARCRPLERSQLSAVTEAPDGSLGLRRWSWSAAVHDVDLHDGTIVIRGRIALRGAVRVAAVLAADREEHRADAFDLDRDGGLFTARFAADGLSRRRGFVFRLRLTWHGEVIDLWVPVDQGLCRRFPLDAQAGASAATFTRTVRAGALWVRLRHPYTLDERGALAQHHLHRRHQRAGGEADRPAVLFDVFSGSAVSDSPRAIFEVLRDRDLGFELFWAVEDVSMEIPDGARPLLLSSRRWYEVLSEARFLVNNQHFPFYFRKRPGQTYVQTWHGTPLKRLGNDIASPRQSRPYLALMRREATYWDFLLAQNDFAAERLPSALGYVGPVINEGYPRNDVLTGDRAVARRTAARNKLGLRGRTILYAPTWRDRETDGGQYAFIDHLDHGELRRRFGDSVTVLVRGHANTRHARRPDAVEHVIDVTQHPDVNELILAADVLVTDYSSLMFDFCVTGKPMIFLTPDLATYRDQVRGFYLDFEHIAPGPFCQTTTQLAHHLDELGVLRTTYADRYDSFRRRFAPRDDGAAGERVVDRVWGSSRSRRATA</sequence>
<dbReference type="CDD" id="cd00761">
    <property type="entry name" value="Glyco_tranf_GTA_type"/>
    <property type="match status" value="1"/>
</dbReference>
<evidence type="ECO:0000256" key="6">
    <source>
        <dbReference type="ARBA" id="ARBA00023136"/>
    </source>
</evidence>
<organism evidence="8 9">
    <name type="scientific">Microlunatus aurantiacus</name>
    <dbReference type="NCBI Taxonomy" id="446786"/>
    <lineage>
        <taxon>Bacteria</taxon>
        <taxon>Bacillati</taxon>
        <taxon>Actinomycetota</taxon>
        <taxon>Actinomycetes</taxon>
        <taxon>Propionibacteriales</taxon>
        <taxon>Propionibacteriaceae</taxon>
        <taxon>Microlunatus</taxon>
    </lineage>
</organism>
<evidence type="ECO:0000259" key="7">
    <source>
        <dbReference type="Pfam" id="PF00535"/>
    </source>
</evidence>
<dbReference type="Gene3D" id="3.40.50.12580">
    <property type="match status" value="1"/>
</dbReference>
<dbReference type="InterPro" id="IPR007554">
    <property type="entry name" value="Glycerophosphate_synth"/>
</dbReference>
<dbReference type="InterPro" id="IPR001173">
    <property type="entry name" value="Glyco_trans_2-like"/>
</dbReference>
<accession>A0ABP7DA82</accession>
<proteinExistence type="inferred from homology"/>
<gene>
    <name evidence="8" type="ORF">GCM10022204_17100</name>
</gene>
<dbReference type="PANTHER" id="PTHR37316:SF3">
    <property type="entry name" value="TEICHOIC ACID GLYCEROL-PHOSPHATE TRANSFERASE"/>
    <property type="match status" value="1"/>
</dbReference>
<comment type="subcellular location">
    <subcellularLocation>
        <location evidence="1">Cell membrane</location>
        <topology evidence="1">Peripheral membrane protein</topology>
    </subcellularLocation>
</comment>
<dbReference type="SUPFAM" id="SSF53448">
    <property type="entry name" value="Nucleotide-diphospho-sugar transferases"/>
    <property type="match status" value="1"/>
</dbReference>
<evidence type="ECO:0000256" key="1">
    <source>
        <dbReference type="ARBA" id="ARBA00004202"/>
    </source>
</evidence>
<dbReference type="RefSeq" id="WP_344811904.1">
    <property type="nucleotide sequence ID" value="NZ_BAAAYX010000004.1"/>
</dbReference>
<comment type="similarity">
    <text evidence="2">Belongs to the CDP-glycerol glycerophosphotransferase family.</text>
</comment>
<keyword evidence="6" id="KW-0472">Membrane</keyword>
<keyword evidence="5" id="KW-0777">Teichoic acid biosynthesis</keyword>
<dbReference type="Pfam" id="PF00535">
    <property type="entry name" value="Glycos_transf_2"/>
    <property type="match status" value="1"/>
</dbReference>
<evidence type="ECO:0000256" key="3">
    <source>
        <dbReference type="ARBA" id="ARBA00022475"/>
    </source>
</evidence>
<protein>
    <recommendedName>
        <fullName evidence="7">Glycosyltransferase 2-like domain-containing protein</fullName>
    </recommendedName>
</protein>
<dbReference type="Gene3D" id="3.90.550.10">
    <property type="entry name" value="Spore Coat Polysaccharide Biosynthesis Protein SpsA, Chain A"/>
    <property type="match status" value="1"/>
</dbReference>
<dbReference type="Proteomes" id="UP001500051">
    <property type="component" value="Unassembled WGS sequence"/>
</dbReference>
<keyword evidence="4" id="KW-0808">Transferase</keyword>
<keyword evidence="9" id="KW-1185">Reference proteome</keyword>
<dbReference type="InterPro" id="IPR043149">
    <property type="entry name" value="TagF_N"/>
</dbReference>
<comment type="caution">
    <text evidence="8">The sequence shown here is derived from an EMBL/GenBank/DDBJ whole genome shotgun (WGS) entry which is preliminary data.</text>
</comment>
<dbReference type="PANTHER" id="PTHR37316">
    <property type="entry name" value="TEICHOIC ACID GLYCEROL-PHOSPHATE PRIMASE"/>
    <property type="match status" value="1"/>
</dbReference>
<dbReference type="SUPFAM" id="SSF53756">
    <property type="entry name" value="UDP-Glycosyltransferase/glycogen phosphorylase"/>
    <property type="match status" value="1"/>
</dbReference>
<dbReference type="EMBL" id="BAAAYX010000004">
    <property type="protein sequence ID" value="GAA3700886.1"/>
    <property type="molecule type" value="Genomic_DNA"/>
</dbReference>
<evidence type="ECO:0000256" key="2">
    <source>
        <dbReference type="ARBA" id="ARBA00010488"/>
    </source>
</evidence>
<reference evidence="9" key="1">
    <citation type="journal article" date="2019" name="Int. J. Syst. Evol. Microbiol.">
        <title>The Global Catalogue of Microorganisms (GCM) 10K type strain sequencing project: providing services to taxonomists for standard genome sequencing and annotation.</title>
        <authorList>
            <consortium name="The Broad Institute Genomics Platform"/>
            <consortium name="The Broad Institute Genome Sequencing Center for Infectious Disease"/>
            <person name="Wu L."/>
            <person name="Ma J."/>
        </authorList>
    </citation>
    <scope>NUCLEOTIDE SEQUENCE [LARGE SCALE GENOMIC DNA]</scope>
    <source>
        <strain evidence="9">JCM 16548</strain>
    </source>
</reference>
<dbReference type="Pfam" id="PF04464">
    <property type="entry name" value="Glyphos_transf"/>
    <property type="match status" value="1"/>
</dbReference>